<accession>A0A5M3TEG5</accession>
<dbReference type="EMBL" id="BIMW01000190">
    <property type="protein sequence ID" value="GCE96398.1"/>
    <property type="molecule type" value="Genomic_DNA"/>
</dbReference>
<evidence type="ECO:0000313" key="1">
    <source>
        <dbReference type="EMBL" id="GCE96398.1"/>
    </source>
</evidence>
<name>A0A5M3TEG5_LIMPL</name>
<evidence type="ECO:0000313" key="2">
    <source>
        <dbReference type="Proteomes" id="UP000326169"/>
    </source>
</evidence>
<reference evidence="1 2" key="1">
    <citation type="journal article" date="2019" name="J Genomics">
        <title>The Draft Genome of a Hydrogen-producing Cyanobacterium, Arthrospira platensis NIES-46.</title>
        <authorList>
            <person name="Suzuki S."/>
            <person name="Yamaguchi H."/>
            <person name="Kawachi M."/>
        </authorList>
    </citation>
    <scope>NUCLEOTIDE SEQUENCE [LARGE SCALE GENOMIC DNA]</scope>
    <source>
        <strain evidence="1 2">NIES-46</strain>
    </source>
</reference>
<dbReference type="Proteomes" id="UP000326169">
    <property type="component" value="Unassembled WGS sequence"/>
</dbReference>
<sequence length="34" mass="3823">MIISQEVEQLTLSGVKQGKLGNESRYRLDEKDAS</sequence>
<keyword evidence="2" id="KW-1185">Reference proteome</keyword>
<organism evidence="1 2">
    <name type="scientific">Limnospira platensis NIES-46</name>
    <dbReference type="NCBI Taxonomy" id="1236695"/>
    <lineage>
        <taxon>Bacteria</taxon>
        <taxon>Bacillati</taxon>
        <taxon>Cyanobacteriota</taxon>
        <taxon>Cyanophyceae</taxon>
        <taxon>Oscillatoriophycideae</taxon>
        <taxon>Oscillatoriales</taxon>
        <taxon>Sirenicapillariaceae</taxon>
        <taxon>Limnospira</taxon>
    </lineage>
</organism>
<proteinExistence type="predicted"/>
<evidence type="ECO:0008006" key="3">
    <source>
        <dbReference type="Google" id="ProtNLM"/>
    </source>
</evidence>
<gene>
    <name evidence="1" type="ORF">NIES46_44700</name>
</gene>
<protein>
    <recommendedName>
        <fullName evidence="3">Transposase</fullName>
    </recommendedName>
</protein>
<comment type="caution">
    <text evidence="1">The sequence shown here is derived from an EMBL/GenBank/DDBJ whole genome shotgun (WGS) entry which is preliminary data.</text>
</comment>